<dbReference type="OrthoDB" id="9812790at2"/>
<dbReference type="RefSeq" id="WP_084028733.1">
    <property type="nucleotide sequence ID" value="NZ_LUKY01000033.1"/>
</dbReference>
<name>A0A1J8P9L3_9COXI</name>
<comment type="subunit">
    <text evidence="2 5">Part of the 50S ribosomal subunit.</text>
</comment>
<dbReference type="Proteomes" id="UP000183924">
    <property type="component" value="Unassembled WGS sequence"/>
</dbReference>
<dbReference type="Pfam" id="PF00327">
    <property type="entry name" value="Ribosomal_L30"/>
    <property type="match status" value="1"/>
</dbReference>
<evidence type="ECO:0000313" key="8">
    <source>
        <dbReference type="EMBL" id="OIZ94063.1"/>
    </source>
</evidence>
<evidence type="ECO:0000256" key="2">
    <source>
        <dbReference type="ARBA" id="ARBA00011838"/>
    </source>
</evidence>
<dbReference type="InterPro" id="IPR005996">
    <property type="entry name" value="Ribosomal_uL30_bac-type"/>
</dbReference>
<sequence>MSEKKLRLTLIRSISGRLPHHTATVLSLGLKRLNQVVEVKDNLPMRGMIDQVSYLIKVEEI</sequence>
<evidence type="ECO:0000256" key="3">
    <source>
        <dbReference type="ARBA" id="ARBA00022980"/>
    </source>
</evidence>
<dbReference type="AlphaFoldDB" id="A0A1J8P9L3"/>
<comment type="caution">
    <text evidence="8">The sequence shown here is derived from an EMBL/GenBank/DDBJ whole genome shotgun (WGS) entry which is preliminary data.</text>
</comment>
<dbReference type="Gene3D" id="3.30.1390.20">
    <property type="entry name" value="Ribosomal protein L30, ferredoxin-like fold domain"/>
    <property type="match status" value="1"/>
</dbReference>
<dbReference type="InterPro" id="IPR018038">
    <property type="entry name" value="Ribosomal_uL30_CS"/>
</dbReference>
<reference evidence="8 9" key="1">
    <citation type="submission" date="2016-03" db="EMBL/GenBank/DDBJ databases">
        <title>Comparative genomics of Rickettsiella.</title>
        <authorList>
            <person name="Chandler C."/>
            <person name="Wang Y."/>
        </authorList>
    </citation>
    <scope>NUCLEOTIDE SEQUENCE [LARGE SCALE GENOMIC DNA]</scope>
    <source>
        <strain evidence="8 9">RCFS May 2013</strain>
    </source>
</reference>
<dbReference type="SUPFAM" id="SSF55129">
    <property type="entry name" value="Ribosomal protein L30p/L7e"/>
    <property type="match status" value="1"/>
</dbReference>
<keyword evidence="3 5" id="KW-0689">Ribosomal protein</keyword>
<dbReference type="PANTHER" id="PTHR15892">
    <property type="entry name" value="MITOCHONDRIAL RIBOSOMAL PROTEIN L30"/>
    <property type="match status" value="1"/>
</dbReference>
<evidence type="ECO:0000256" key="4">
    <source>
        <dbReference type="ARBA" id="ARBA00023274"/>
    </source>
</evidence>
<keyword evidence="9" id="KW-1185">Reference proteome</keyword>
<evidence type="ECO:0000256" key="6">
    <source>
        <dbReference type="RuleBase" id="RU003734"/>
    </source>
</evidence>
<accession>A0A1J8P9L3</accession>
<dbReference type="GO" id="GO:0006412">
    <property type="term" value="P:translation"/>
    <property type="evidence" value="ECO:0007669"/>
    <property type="project" value="UniProtKB-UniRule"/>
</dbReference>
<dbReference type="STRING" id="1225476.A1D18_04125"/>
<dbReference type="InterPro" id="IPR016082">
    <property type="entry name" value="Ribosomal_uL30_ferredoxin-like"/>
</dbReference>
<dbReference type="InterPro" id="IPR036919">
    <property type="entry name" value="Ribo_uL30_ferredoxin-like_sf"/>
</dbReference>
<organism evidence="8 9">
    <name type="scientific">Candidatus Rickettsiella isopodorum</name>
    <dbReference type="NCBI Taxonomy" id="1225476"/>
    <lineage>
        <taxon>Bacteria</taxon>
        <taxon>Pseudomonadati</taxon>
        <taxon>Pseudomonadota</taxon>
        <taxon>Gammaproteobacteria</taxon>
        <taxon>Legionellales</taxon>
        <taxon>Coxiellaceae</taxon>
        <taxon>Rickettsiella</taxon>
    </lineage>
</organism>
<dbReference type="HAMAP" id="MF_01371_B">
    <property type="entry name" value="Ribosomal_uL30_B"/>
    <property type="match status" value="1"/>
</dbReference>
<proteinExistence type="inferred from homology"/>
<feature type="domain" description="Large ribosomal subunit protein uL30-like ferredoxin-like fold" evidence="7">
    <location>
        <begin position="6"/>
        <end position="56"/>
    </location>
</feature>
<evidence type="ECO:0000256" key="1">
    <source>
        <dbReference type="ARBA" id="ARBA00007594"/>
    </source>
</evidence>
<dbReference type="PANTHER" id="PTHR15892:SF2">
    <property type="entry name" value="LARGE RIBOSOMAL SUBUNIT PROTEIN UL30M"/>
    <property type="match status" value="1"/>
</dbReference>
<dbReference type="CDD" id="cd01658">
    <property type="entry name" value="Ribosomal_L30"/>
    <property type="match status" value="1"/>
</dbReference>
<dbReference type="EMBL" id="LUKY01000033">
    <property type="protein sequence ID" value="OIZ94063.1"/>
    <property type="molecule type" value="Genomic_DNA"/>
</dbReference>
<dbReference type="PROSITE" id="PS00634">
    <property type="entry name" value="RIBOSOMAL_L30"/>
    <property type="match status" value="1"/>
</dbReference>
<dbReference type="GO" id="GO:0003735">
    <property type="term" value="F:structural constituent of ribosome"/>
    <property type="evidence" value="ECO:0007669"/>
    <property type="project" value="InterPro"/>
</dbReference>
<comment type="similarity">
    <text evidence="1 5 6">Belongs to the universal ribosomal protein uL30 family.</text>
</comment>
<evidence type="ECO:0000259" key="7">
    <source>
        <dbReference type="Pfam" id="PF00327"/>
    </source>
</evidence>
<dbReference type="NCBIfam" id="TIGR01308">
    <property type="entry name" value="rpmD_bact"/>
    <property type="match status" value="1"/>
</dbReference>
<gene>
    <name evidence="5" type="primary">rpmD</name>
    <name evidence="8" type="ORF">A1D18_04125</name>
</gene>
<dbReference type="PIRSF" id="PIRSF002211">
    <property type="entry name" value="Ribosomal_L30_bac-type"/>
    <property type="match status" value="1"/>
</dbReference>
<protein>
    <recommendedName>
        <fullName evidence="5">Large ribosomal subunit protein uL30</fullName>
    </recommendedName>
</protein>
<evidence type="ECO:0000313" key="9">
    <source>
        <dbReference type="Proteomes" id="UP000183924"/>
    </source>
</evidence>
<dbReference type="GO" id="GO:0022625">
    <property type="term" value="C:cytosolic large ribosomal subunit"/>
    <property type="evidence" value="ECO:0007669"/>
    <property type="project" value="TreeGrafter"/>
</dbReference>
<evidence type="ECO:0000256" key="5">
    <source>
        <dbReference type="HAMAP-Rule" id="MF_01371"/>
    </source>
</evidence>
<keyword evidence="4 5" id="KW-0687">Ribonucleoprotein</keyword>